<name>A0A9D9DNI1_9BACT</name>
<keyword evidence="1" id="KW-1133">Transmembrane helix</keyword>
<organism evidence="2 3">
    <name type="scientific">Candidatus Scatousia excrementipullorum</name>
    <dbReference type="NCBI Taxonomy" id="2840936"/>
    <lineage>
        <taxon>Bacteria</taxon>
        <taxon>Candidatus Scatousia</taxon>
    </lineage>
</organism>
<protein>
    <submittedName>
        <fullName evidence="2">Uncharacterized protein</fullName>
    </submittedName>
</protein>
<gene>
    <name evidence="2" type="ORF">IAC76_07135</name>
</gene>
<evidence type="ECO:0000313" key="3">
    <source>
        <dbReference type="Proteomes" id="UP000823632"/>
    </source>
</evidence>
<comment type="caution">
    <text evidence="2">The sequence shown here is derived from an EMBL/GenBank/DDBJ whole genome shotgun (WGS) entry which is preliminary data.</text>
</comment>
<feature type="transmembrane region" description="Helical" evidence="1">
    <location>
        <begin position="76"/>
        <end position="95"/>
    </location>
</feature>
<proteinExistence type="predicted"/>
<keyword evidence="1" id="KW-0812">Transmembrane</keyword>
<dbReference type="AlphaFoldDB" id="A0A9D9DNI1"/>
<dbReference type="Proteomes" id="UP000823632">
    <property type="component" value="Unassembled WGS sequence"/>
</dbReference>
<dbReference type="EMBL" id="JADIND010000157">
    <property type="protein sequence ID" value="MBO8431147.1"/>
    <property type="molecule type" value="Genomic_DNA"/>
</dbReference>
<evidence type="ECO:0000313" key="2">
    <source>
        <dbReference type="EMBL" id="MBO8431147.1"/>
    </source>
</evidence>
<reference evidence="2" key="1">
    <citation type="submission" date="2020-10" db="EMBL/GenBank/DDBJ databases">
        <authorList>
            <person name="Gilroy R."/>
        </authorList>
    </citation>
    <scope>NUCLEOTIDE SEQUENCE</scope>
    <source>
        <strain evidence="2">10192</strain>
    </source>
</reference>
<keyword evidence="1" id="KW-0472">Membrane</keyword>
<accession>A0A9D9DNI1</accession>
<reference evidence="2" key="2">
    <citation type="journal article" date="2021" name="PeerJ">
        <title>Extensive microbial diversity within the chicken gut microbiome revealed by metagenomics and culture.</title>
        <authorList>
            <person name="Gilroy R."/>
            <person name="Ravi A."/>
            <person name="Getino M."/>
            <person name="Pursley I."/>
            <person name="Horton D.L."/>
            <person name="Alikhan N.F."/>
            <person name="Baker D."/>
            <person name="Gharbi K."/>
            <person name="Hall N."/>
            <person name="Watson M."/>
            <person name="Adriaenssens E.M."/>
            <person name="Foster-Nyarko E."/>
            <person name="Jarju S."/>
            <person name="Secka A."/>
            <person name="Antonio M."/>
            <person name="Oren A."/>
            <person name="Chaudhuri R.R."/>
            <person name="La Ragione R."/>
            <person name="Hildebrand F."/>
            <person name="Pallen M.J."/>
        </authorList>
    </citation>
    <scope>NUCLEOTIDE SEQUENCE</scope>
    <source>
        <strain evidence="2">10192</strain>
    </source>
</reference>
<sequence>MYLLITIVFIAELIIAITIVRFLWETDKKVRKINKRVTEIRPKILEGLKKFRQNIHILEKWVNCVIKFVEGKKEEYTIRIIKTILIYALIFLLEIQFRKRKNLSKIVSGGKALLKGFLA</sequence>
<evidence type="ECO:0000256" key="1">
    <source>
        <dbReference type="SAM" id="Phobius"/>
    </source>
</evidence>
<feature type="transmembrane region" description="Helical" evidence="1">
    <location>
        <begin position="7"/>
        <end position="24"/>
    </location>
</feature>